<evidence type="ECO:0000313" key="3">
    <source>
        <dbReference type="Proteomes" id="UP000019116"/>
    </source>
</evidence>
<reference evidence="2" key="2">
    <citation type="submission" date="2018-10" db="UniProtKB">
        <authorList>
            <consortium name="EnsemblPlants"/>
        </authorList>
    </citation>
    <scope>IDENTIFICATION</scope>
</reference>
<proteinExistence type="predicted"/>
<dbReference type="Gramene" id="TraesCS2B02G429000.1">
    <property type="protein sequence ID" value="TraesCS2B02G429000.1"/>
    <property type="gene ID" value="TraesCS2B02G429000"/>
</dbReference>
<dbReference type="Proteomes" id="UP000019116">
    <property type="component" value="Chromosome 2B"/>
</dbReference>
<organism evidence="2">
    <name type="scientific">Triticum aestivum</name>
    <name type="common">Wheat</name>
    <dbReference type="NCBI Taxonomy" id="4565"/>
    <lineage>
        <taxon>Eukaryota</taxon>
        <taxon>Viridiplantae</taxon>
        <taxon>Streptophyta</taxon>
        <taxon>Embryophyta</taxon>
        <taxon>Tracheophyta</taxon>
        <taxon>Spermatophyta</taxon>
        <taxon>Magnoliopsida</taxon>
        <taxon>Liliopsida</taxon>
        <taxon>Poales</taxon>
        <taxon>Poaceae</taxon>
        <taxon>BOP clade</taxon>
        <taxon>Pooideae</taxon>
        <taxon>Triticodae</taxon>
        <taxon>Triticeae</taxon>
        <taxon>Triticinae</taxon>
        <taxon>Triticum</taxon>
    </lineage>
</organism>
<dbReference type="EnsemblPlants" id="TraesCS2B02G429000.1">
    <property type="protein sequence ID" value="TraesCS2B02G429000.1"/>
    <property type="gene ID" value="TraesCS2B02G429000"/>
</dbReference>
<accession>A0A3B6CDI3</accession>
<dbReference type="Gramene" id="TraesCS2B03G1092900.1">
    <property type="protein sequence ID" value="TraesCS2B03G1092900.1.CDS"/>
    <property type="gene ID" value="TraesCS2B03G1092900"/>
</dbReference>
<evidence type="ECO:0000256" key="1">
    <source>
        <dbReference type="SAM" id="MobiDB-lite"/>
    </source>
</evidence>
<evidence type="ECO:0000313" key="2">
    <source>
        <dbReference type="EnsemblPlants" id="TraesCS2B02G429000.1"/>
    </source>
</evidence>
<dbReference type="Gramene" id="TraesNOR2B03G01020320.1">
    <property type="protein sequence ID" value="TraesNOR2B03G01020320.1"/>
    <property type="gene ID" value="TraesNOR2B03G01020320"/>
</dbReference>
<reference evidence="2" key="1">
    <citation type="submission" date="2018-08" db="EMBL/GenBank/DDBJ databases">
        <authorList>
            <person name="Rossello M."/>
        </authorList>
    </citation>
    <scope>NUCLEOTIDE SEQUENCE [LARGE SCALE GENOMIC DNA]</scope>
    <source>
        <strain evidence="2">cv. Chinese Spring</strain>
    </source>
</reference>
<keyword evidence="3" id="KW-1185">Reference proteome</keyword>
<name>A0A3B6CDI3_WHEAT</name>
<dbReference type="AlphaFoldDB" id="A0A3B6CDI3"/>
<feature type="region of interest" description="Disordered" evidence="1">
    <location>
        <begin position="22"/>
        <end position="76"/>
    </location>
</feature>
<sequence length="76" mass="8068">MEPLLGGDEINATHHDHRVVQAGEDVSGGSGHVIEDVEGGTGGNDQMGFLGTEEKDAAATPTHTGLHFQPERTYER</sequence>
<protein>
    <submittedName>
        <fullName evidence="2">Uncharacterized protein</fullName>
    </submittedName>
</protein>